<sequence>MEFLSNIGLTSNYIEYKIRVAQQNISSSGEEHENELDESSDLETYDRVDSHYDPENIEVDVILSTSNEQIDLGVTKPHNFDTSLKAAFCV</sequence>
<proteinExistence type="predicted"/>
<name>A0A814CVA2_9BILA</name>
<dbReference type="AlphaFoldDB" id="A0A814CVA2"/>
<feature type="region of interest" description="Disordered" evidence="1">
    <location>
        <begin position="24"/>
        <end position="46"/>
    </location>
</feature>
<evidence type="ECO:0000313" key="3">
    <source>
        <dbReference type="Proteomes" id="UP000663879"/>
    </source>
</evidence>
<comment type="caution">
    <text evidence="2">The sequence shown here is derived from an EMBL/GenBank/DDBJ whole genome shotgun (WGS) entry which is preliminary data.</text>
</comment>
<keyword evidence="3" id="KW-1185">Reference proteome</keyword>
<dbReference type="EMBL" id="CAJNOC010002685">
    <property type="protein sequence ID" value="CAF0946369.1"/>
    <property type="molecule type" value="Genomic_DNA"/>
</dbReference>
<protein>
    <submittedName>
        <fullName evidence="2">Uncharacterized protein</fullName>
    </submittedName>
</protein>
<reference evidence="2" key="1">
    <citation type="submission" date="2021-02" db="EMBL/GenBank/DDBJ databases">
        <authorList>
            <person name="Nowell W R."/>
        </authorList>
    </citation>
    <scope>NUCLEOTIDE SEQUENCE</scope>
    <source>
        <strain evidence="2">Ploen Becks lab</strain>
    </source>
</reference>
<dbReference type="Proteomes" id="UP000663879">
    <property type="component" value="Unassembled WGS sequence"/>
</dbReference>
<evidence type="ECO:0000313" key="2">
    <source>
        <dbReference type="EMBL" id="CAF0946369.1"/>
    </source>
</evidence>
<feature type="compositionally biased region" description="Acidic residues" evidence="1">
    <location>
        <begin position="32"/>
        <end position="43"/>
    </location>
</feature>
<gene>
    <name evidence="2" type="ORF">OXX778_LOCUS13707</name>
</gene>
<accession>A0A814CVA2</accession>
<evidence type="ECO:0000256" key="1">
    <source>
        <dbReference type="SAM" id="MobiDB-lite"/>
    </source>
</evidence>
<organism evidence="2 3">
    <name type="scientific">Brachionus calyciflorus</name>
    <dbReference type="NCBI Taxonomy" id="104777"/>
    <lineage>
        <taxon>Eukaryota</taxon>
        <taxon>Metazoa</taxon>
        <taxon>Spiralia</taxon>
        <taxon>Gnathifera</taxon>
        <taxon>Rotifera</taxon>
        <taxon>Eurotatoria</taxon>
        <taxon>Monogononta</taxon>
        <taxon>Pseudotrocha</taxon>
        <taxon>Ploima</taxon>
        <taxon>Brachionidae</taxon>
        <taxon>Brachionus</taxon>
    </lineage>
</organism>